<dbReference type="PANTHER" id="PTHR11923:SF93">
    <property type="entry name" value="GH07959P-RELATED"/>
    <property type="match status" value="1"/>
</dbReference>
<dbReference type="PRINTS" id="PR01609">
    <property type="entry name" value="CD36FAMILY"/>
</dbReference>
<accession>A0A1Y1N0H3</accession>
<dbReference type="Proteomes" id="UP000327044">
    <property type="component" value="Unassembled WGS sequence"/>
</dbReference>
<dbReference type="OrthoDB" id="514335at2759"/>
<keyword evidence="11" id="KW-1185">Reference proteome</keyword>
<dbReference type="PANTHER" id="PTHR11923">
    <property type="entry name" value="SCAVENGER RECEPTOR CLASS B TYPE-1 SR-B1"/>
    <property type="match status" value="1"/>
</dbReference>
<dbReference type="AlphaFoldDB" id="A0A1Y1N0H3"/>
<keyword evidence="4 8" id="KW-0812">Transmembrane</keyword>
<keyword evidence="5 8" id="KW-1133">Transmembrane helix</keyword>
<keyword evidence="3" id="KW-1003">Cell membrane</keyword>
<dbReference type="GO" id="GO:0005886">
    <property type="term" value="C:plasma membrane"/>
    <property type="evidence" value="ECO:0007669"/>
    <property type="project" value="UniProtKB-SubCell"/>
</dbReference>
<dbReference type="GO" id="GO:0005044">
    <property type="term" value="F:scavenger receptor activity"/>
    <property type="evidence" value="ECO:0007669"/>
    <property type="project" value="TreeGrafter"/>
</dbReference>
<keyword evidence="7" id="KW-0325">Glycoprotein</keyword>
<feature type="transmembrane region" description="Helical" evidence="8">
    <location>
        <begin position="454"/>
        <end position="475"/>
    </location>
</feature>
<reference evidence="9" key="1">
    <citation type="journal article" date="2016" name="Sci. Rep.">
        <title>Molecular characterization of firefly nuptial gifts: a multi-omics approach sheds light on postcopulatory sexual selection.</title>
        <authorList>
            <person name="Al-Wathiqui N."/>
            <person name="Fallon T.R."/>
            <person name="South A."/>
            <person name="Weng J.K."/>
            <person name="Lewis S.M."/>
        </authorList>
    </citation>
    <scope>NUCLEOTIDE SEQUENCE</scope>
</reference>
<gene>
    <name evidence="10" type="ORF">PPYR_11725</name>
</gene>
<dbReference type="EMBL" id="GEZM01018054">
    <property type="protein sequence ID" value="JAV90360.1"/>
    <property type="molecule type" value="Transcribed_RNA"/>
</dbReference>
<organism evidence="9">
    <name type="scientific">Photinus pyralis</name>
    <name type="common">Common eastern firefly</name>
    <name type="synonym">Lampyris pyralis</name>
    <dbReference type="NCBI Taxonomy" id="7054"/>
    <lineage>
        <taxon>Eukaryota</taxon>
        <taxon>Metazoa</taxon>
        <taxon>Ecdysozoa</taxon>
        <taxon>Arthropoda</taxon>
        <taxon>Hexapoda</taxon>
        <taxon>Insecta</taxon>
        <taxon>Pterygota</taxon>
        <taxon>Neoptera</taxon>
        <taxon>Endopterygota</taxon>
        <taxon>Coleoptera</taxon>
        <taxon>Polyphaga</taxon>
        <taxon>Elateriformia</taxon>
        <taxon>Elateroidea</taxon>
        <taxon>Lampyridae</taxon>
        <taxon>Lampyrinae</taxon>
        <taxon>Photinus</taxon>
    </lineage>
</organism>
<reference evidence="10 11" key="2">
    <citation type="journal article" date="2018" name="Elife">
        <title>Firefly genomes illuminate parallel origins of bioluminescence in beetles.</title>
        <authorList>
            <person name="Fallon T.R."/>
            <person name="Lower S.E."/>
            <person name="Chang C.H."/>
            <person name="Bessho-Uehara M."/>
            <person name="Martin G.J."/>
            <person name="Bewick A.J."/>
            <person name="Behringer M."/>
            <person name="Debat H.J."/>
            <person name="Wong I."/>
            <person name="Day J.C."/>
            <person name="Suvorov A."/>
            <person name="Silva C.J."/>
            <person name="Stanger-Hall K.F."/>
            <person name="Hall D.W."/>
            <person name="Schmitz R.J."/>
            <person name="Nelson D.R."/>
            <person name="Lewis S.M."/>
            <person name="Shigenobu S."/>
            <person name="Bybee S.M."/>
            <person name="Larracuente A.M."/>
            <person name="Oba Y."/>
            <person name="Weng J.K."/>
        </authorList>
    </citation>
    <scope>NUCLEOTIDE SEQUENCE [LARGE SCALE GENOMIC DNA]</scope>
    <source>
        <strain evidence="10">1611_PpyrPB1</strain>
        <tissue evidence="10">Whole body</tissue>
    </source>
</reference>
<dbReference type="InParanoid" id="A0A1Y1N0H3"/>
<evidence type="ECO:0000256" key="2">
    <source>
        <dbReference type="ARBA" id="ARBA00010532"/>
    </source>
</evidence>
<evidence type="ECO:0000256" key="6">
    <source>
        <dbReference type="ARBA" id="ARBA00023136"/>
    </source>
</evidence>
<proteinExistence type="inferred from homology"/>
<evidence type="ECO:0000256" key="7">
    <source>
        <dbReference type="ARBA" id="ARBA00023180"/>
    </source>
</evidence>
<evidence type="ECO:0000256" key="3">
    <source>
        <dbReference type="ARBA" id="ARBA00022475"/>
    </source>
</evidence>
<keyword evidence="6 8" id="KW-0472">Membrane</keyword>
<evidence type="ECO:0000313" key="9">
    <source>
        <dbReference type="EMBL" id="JAV90360.1"/>
    </source>
</evidence>
<comment type="similarity">
    <text evidence="2">Belongs to the CD36 family.</text>
</comment>
<dbReference type="GO" id="GO:0005737">
    <property type="term" value="C:cytoplasm"/>
    <property type="evidence" value="ECO:0007669"/>
    <property type="project" value="TreeGrafter"/>
</dbReference>
<dbReference type="InterPro" id="IPR002159">
    <property type="entry name" value="CD36_fam"/>
</dbReference>
<comment type="subcellular location">
    <subcellularLocation>
        <location evidence="1">Cell membrane</location>
    </subcellularLocation>
</comment>
<protein>
    <submittedName>
        <fullName evidence="9">Uncharacterized protein</fullName>
    </submittedName>
</protein>
<dbReference type="EMBL" id="GEZM01018051">
    <property type="protein sequence ID" value="JAV90366.1"/>
    <property type="molecule type" value="Transcribed_RNA"/>
</dbReference>
<evidence type="ECO:0000256" key="1">
    <source>
        <dbReference type="ARBA" id="ARBA00004236"/>
    </source>
</evidence>
<reference evidence="10" key="3">
    <citation type="submission" date="2019-08" db="EMBL/GenBank/DDBJ databases">
        <authorList>
            <consortium name="Photinus pyralis genome working group"/>
            <person name="Fallon T.R."/>
            <person name="Sander Lower S.E."/>
            <person name="Weng J.-K."/>
        </authorList>
    </citation>
    <scope>NUCLEOTIDE SEQUENCE</scope>
    <source>
        <strain evidence="10">1611_PpyrPB1</strain>
        <tissue evidence="10">Whole body</tissue>
    </source>
</reference>
<dbReference type="EMBL" id="VVIM01000008">
    <property type="protein sequence ID" value="KAB0794886.1"/>
    <property type="molecule type" value="Genomic_DNA"/>
</dbReference>
<sequence length="531" mass="60858">MFSNIHFKMLPAKTPFPNILKNHRFLFLGTSSLTFGLVILLLKSWIIEVLTASVIVLQPNNALEGFWRKTPVDLPTNVYFFNWTNPEAIHDFKIKPQFEEVGPYKFKQKLEKVNIVWNDNNTVTYNQMRTFSYDNEEENGDLSDMITSINAVTLACAHYIQNWNYFLKRGASMVFSAVYPTVDTTRSANQLLLEGYDDIIVDIAKMLPFIASEIPRFDKFGWLFILNGTSAFEGAINMDDGEMGNFEIRQWNYESKLTQFTGSCAELGRSSAGELYPHTIKREYIEVFIPQFCRNLRFDYVGNVTVDGISGYKFAIGAGVLDNGTLIPENKCYCAGKCIPSGVFNISSCRYGLPTYGSLPHFYGADQYYLENVEGLQPREDKHQSYIILEPTTGAPIEAALRIQLNMYLHPIDSIMVYEDVPELYFPLLWVETSASLPHYMKILLKIYLISPQIMLGASLALTLLGLYMLLFIAYKPFFVSFYKHLHRKKRNQPVKSEEVPLRCDVEIAFANCAIENDEWEKPLVNKFTLR</sequence>
<evidence type="ECO:0000256" key="5">
    <source>
        <dbReference type="ARBA" id="ARBA00022989"/>
    </source>
</evidence>
<evidence type="ECO:0000256" key="4">
    <source>
        <dbReference type="ARBA" id="ARBA00022692"/>
    </source>
</evidence>
<dbReference type="FunCoup" id="A0A1Y1N0H3">
    <property type="interactions" value="269"/>
</dbReference>
<feature type="transmembrane region" description="Helical" evidence="8">
    <location>
        <begin position="25"/>
        <end position="46"/>
    </location>
</feature>
<evidence type="ECO:0000256" key="8">
    <source>
        <dbReference type="SAM" id="Phobius"/>
    </source>
</evidence>
<dbReference type="Pfam" id="PF01130">
    <property type="entry name" value="CD36"/>
    <property type="match status" value="1"/>
</dbReference>
<name>A0A1Y1N0H3_PHOPY</name>
<evidence type="ECO:0000313" key="10">
    <source>
        <dbReference type="EMBL" id="KAB0794886.1"/>
    </source>
</evidence>
<evidence type="ECO:0000313" key="11">
    <source>
        <dbReference type="Proteomes" id="UP000327044"/>
    </source>
</evidence>